<accession>A0A0R3LND7</accession>
<organism evidence="1 2">
    <name type="scientific">Bradyrhizobium valentinum</name>
    <dbReference type="NCBI Taxonomy" id="1518501"/>
    <lineage>
        <taxon>Bacteria</taxon>
        <taxon>Pseudomonadati</taxon>
        <taxon>Pseudomonadota</taxon>
        <taxon>Alphaproteobacteria</taxon>
        <taxon>Hyphomicrobiales</taxon>
        <taxon>Nitrobacteraceae</taxon>
        <taxon>Bradyrhizobium</taxon>
    </lineage>
</organism>
<keyword evidence="2" id="KW-1185">Reference proteome</keyword>
<sequence>MREEQRPFAVEPKLMFQQNIACVLDQGMSNPKIHSGCEFGPSGKLFPPARACLFLFEHITHASSAFRSQKSNTLVA</sequence>
<evidence type="ECO:0000313" key="1">
    <source>
        <dbReference type="EMBL" id="KRR09322.1"/>
    </source>
</evidence>
<dbReference type="Proteomes" id="UP000051913">
    <property type="component" value="Unassembled WGS sequence"/>
</dbReference>
<dbReference type="AlphaFoldDB" id="A0A0R3LND7"/>
<comment type="caution">
    <text evidence="1">The sequence shown here is derived from an EMBL/GenBank/DDBJ whole genome shotgun (WGS) entry which is preliminary data.</text>
</comment>
<protein>
    <submittedName>
        <fullName evidence="1">Uncharacterized protein</fullName>
    </submittedName>
</protein>
<name>A0A0R3LND7_9BRAD</name>
<proteinExistence type="predicted"/>
<gene>
    <name evidence="1" type="ORF">CP49_21135</name>
</gene>
<evidence type="ECO:0000313" key="2">
    <source>
        <dbReference type="Proteomes" id="UP000051913"/>
    </source>
</evidence>
<reference evidence="1 2" key="1">
    <citation type="submission" date="2014-03" db="EMBL/GenBank/DDBJ databases">
        <title>Bradyrhizobium valentinum sp. nov., isolated from effective nodules of Lupinus mariae-josephae, a lupine endemic of basic-lime soils in Eastern Spain.</title>
        <authorList>
            <person name="Duran D."/>
            <person name="Rey L."/>
            <person name="Navarro A."/>
            <person name="Busquets A."/>
            <person name="Imperial J."/>
            <person name="Ruiz-Argueso T."/>
        </authorList>
    </citation>
    <scope>NUCLEOTIDE SEQUENCE [LARGE SCALE GENOMIC DNA]</scope>
    <source>
        <strain evidence="1 2">LmjM3</strain>
    </source>
</reference>
<dbReference type="EMBL" id="LLXX01000066">
    <property type="protein sequence ID" value="KRR09322.1"/>
    <property type="molecule type" value="Genomic_DNA"/>
</dbReference>